<keyword evidence="1" id="KW-1133">Transmembrane helix</keyword>
<gene>
    <name evidence="2" type="ORF">Molly1_178</name>
</gene>
<reference evidence="2" key="1">
    <citation type="submission" date="2020-07" db="EMBL/GenBank/DDBJ databases">
        <title>Highly diverse flavobacterial phages as mortality factor during North Sea spring blooms.</title>
        <authorList>
            <person name="Bartlau N."/>
            <person name="Wichels A."/>
            <person name="Krohne G."/>
            <person name="Adriaenssens E.M."/>
            <person name="Heins A."/>
            <person name="Fuchs B.M."/>
            <person name="Amann R."/>
            <person name="Moraru C."/>
        </authorList>
    </citation>
    <scope>NUCLEOTIDE SEQUENCE</scope>
</reference>
<organism evidence="2 3">
    <name type="scientific">Maribacter phage Molly_1</name>
    <dbReference type="NCBI Taxonomy" id="2745685"/>
    <lineage>
        <taxon>Viruses</taxon>
        <taxon>Duplodnaviria</taxon>
        <taxon>Heunggongvirae</taxon>
        <taxon>Uroviricota</taxon>
        <taxon>Caudoviricetes</taxon>
        <taxon>Molycolviridae</taxon>
        <taxon>Mollyvirus</taxon>
        <taxon>Mollyvirus molly</taxon>
    </lineage>
</organism>
<evidence type="ECO:0000256" key="1">
    <source>
        <dbReference type="SAM" id="Phobius"/>
    </source>
</evidence>
<proteinExistence type="predicted"/>
<name>A0A8E4UYB0_9CAUD</name>
<feature type="transmembrane region" description="Helical" evidence="1">
    <location>
        <begin position="48"/>
        <end position="68"/>
    </location>
</feature>
<evidence type="ECO:0000313" key="2">
    <source>
        <dbReference type="EMBL" id="QQO97475.1"/>
    </source>
</evidence>
<keyword evidence="1" id="KW-0812">Transmembrane</keyword>
<keyword evidence="3" id="KW-1185">Reference proteome</keyword>
<dbReference type="EMBL" id="MT732451">
    <property type="protein sequence ID" value="QQO97475.1"/>
    <property type="molecule type" value="Genomic_DNA"/>
</dbReference>
<protein>
    <submittedName>
        <fullName evidence="2">Uncharacterized protein</fullName>
    </submittedName>
</protein>
<accession>A0A8E4UYB0</accession>
<feature type="transmembrane region" description="Helical" evidence="1">
    <location>
        <begin position="21"/>
        <end position="42"/>
    </location>
</feature>
<evidence type="ECO:0000313" key="3">
    <source>
        <dbReference type="Proteomes" id="UP000693768"/>
    </source>
</evidence>
<sequence length="83" mass="9880">MDSKQQFEKHFDTENPNFFPRLGLIGILLCVSILITIVSGFWWENWGYLVTSLLIVLAIVLWVARCAHQKEFKKWKERLRDLE</sequence>
<dbReference type="Proteomes" id="UP000693768">
    <property type="component" value="Segment"/>
</dbReference>
<keyword evidence="1" id="KW-0472">Membrane</keyword>